<evidence type="ECO:0000313" key="1">
    <source>
        <dbReference type="EMBL" id="KAJ8866724.1"/>
    </source>
</evidence>
<name>A0ABQ9G2L4_9NEOP</name>
<keyword evidence="2" id="KW-1185">Reference proteome</keyword>
<proteinExistence type="predicted"/>
<dbReference type="InterPro" id="IPR012337">
    <property type="entry name" value="RNaseH-like_sf"/>
</dbReference>
<dbReference type="PANTHER" id="PTHR47241">
    <property type="entry name" value="FINGER PROTEIN, PUTATIVE-RELATED"/>
    <property type="match status" value="1"/>
</dbReference>
<dbReference type="InterPro" id="IPR052865">
    <property type="entry name" value="Zinc_finger_BED"/>
</dbReference>
<gene>
    <name evidence="1" type="ORF">PR048_032585</name>
</gene>
<dbReference type="PANTHER" id="PTHR47241:SF1">
    <property type="entry name" value="BED-TYPE DOMAIN-CONTAINING PROTEIN"/>
    <property type="match status" value="1"/>
</dbReference>
<evidence type="ECO:0008006" key="3">
    <source>
        <dbReference type="Google" id="ProtNLM"/>
    </source>
</evidence>
<sequence>MPSRKHLAQEMIPTMYTEVMGRIKEELRNVELHQTYGHPFEMTITSVVPFPKVSHTAQNICQFLSKLVSDWDLSQKVVAVVRDNGRNITAGLEMSSFEHIPCLAHTLQLVLKDRLLGSEIVTNLLSQCRRLVWRFKLSAHATKILKKCQMTTEVPLH</sequence>
<protein>
    <recommendedName>
        <fullName evidence="3">Transposase</fullName>
    </recommendedName>
</protein>
<dbReference type="SUPFAM" id="SSF53098">
    <property type="entry name" value="Ribonuclease H-like"/>
    <property type="match status" value="1"/>
</dbReference>
<reference evidence="1 2" key="1">
    <citation type="submission" date="2023-02" db="EMBL/GenBank/DDBJ databases">
        <title>LHISI_Scaffold_Assembly.</title>
        <authorList>
            <person name="Stuart O.P."/>
            <person name="Cleave R."/>
            <person name="Magrath M.J.L."/>
            <person name="Mikheyev A.S."/>
        </authorList>
    </citation>
    <scope>NUCLEOTIDE SEQUENCE [LARGE SCALE GENOMIC DNA]</scope>
    <source>
        <strain evidence="1">Daus_M_001</strain>
        <tissue evidence="1">Leg muscle</tissue>
    </source>
</reference>
<dbReference type="Proteomes" id="UP001159363">
    <property type="component" value="Chromosome 15"/>
</dbReference>
<accession>A0ABQ9G2L4</accession>
<organism evidence="1 2">
    <name type="scientific">Dryococelus australis</name>
    <dbReference type="NCBI Taxonomy" id="614101"/>
    <lineage>
        <taxon>Eukaryota</taxon>
        <taxon>Metazoa</taxon>
        <taxon>Ecdysozoa</taxon>
        <taxon>Arthropoda</taxon>
        <taxon>Hexapoda</taxon>
        <taxon>Insecta</taxon>
        <taxon>Pterygota</taxon>
        <taxon>Neoptera</taxon>
        <taxon>Polyneoptera</taxon>
        <taxon>Phasmatodea</taxon>
        <taxon>Verophasmatodea</taxon>
        <taxon>Anareolatae</taxon>
        <taxon>Phasmatidae</taxon>
        <taxon>Eurycanthinae</taxon>
        <taxon>Dryococelus</taxon>
    </lineage>
</organism>
<comment type="caution">
    <text evidence="1">The sequence shown here is derived from an EMBL/GenBank/DDBJ whole genome shotgun (WGS) entry which is preliminary data.</text>
</comment>
<evidence type="ECO:0000313" key="2">
    <source>
        <dbReference type="Proteomes" id="UP001159363"/>
    </source>
</evidence>
<dbReference type="EMBL" id="JARBHB010000016">
    <property type="protein sequence ID" value="KAJ8866724.1"/>
    <property type="molecule type" value="Genomic_DNA"/>
</dbReference>